<dbReference type="AlphaFoldDB" id="A0A6N8GJX8"/>
<feature type="chain" id="PRO_5027056001" evidence="2">
    <location>
        <begin position="37"/>
        <end position="385"/>
    </location>
</feature>
<feature type="compositionally biased region" description="Gly residues" evidence="1">
    <location>
        <begin position="322"/>
        <end position="331"/>
    </location>
</feature>
<keyword evidence="2" id="KW-0732">Signal</keyword>
<feature type="region of interest" description="Disordered" evidence="1">
    <location>
        <begin position="52"/>
        <end position="71"/>
    </location>
</feature>
<feature type="compositionally biased region" description="Pro residues" evidence="1">
    <location>
        <begin position="58"/>
        <end position="71"/>
    </location>
</feature>
<protein>
    <submittedName>
        <fullName evidence="3">Uncharacterized protein</fullName>
    </submittedName>
</protein>
<gene>
    <name evidence="3" type="ORF">GMA12_08665</name>
</gene>
<dbReference type="Proteomes" id="UP000436989">
    <property type="component" value="Unassembled WGS sequence"/>
</dbReference>
<proteinExistence type="predicted"/>
<feature type="region of interest" description="Disordered" evidence="1">
    <location>
        <begin position="306"/>
        <end position="385"/>
    </location>
</feature>
<feature type="region of interest" description="Disordered" evidence="1">
    <location>
        <begin position="248"/>
        <end position="269"/>
    </location>
</feature>
<dbReference type="RefSeq" id="WP_156269122.1">
    <property type="nucleotide sequence ID" value="NZ_WOGU01000006.1"/>
</dbReference>
<feature type="signal peptide" evidence="2">
    <location>
        <begin position="1"/>
        <end position="36"/>
    </location>
</feature>
<dbReference type="EMBL" id="WOGU01000006">
    <property type="protein sequence ID" value="MUN63208.1"/>
    <property type="molecule type" value="Genomic_DNA"/>
</dbReference>
<sequence>MTSSTRRSRAAALRLALLSALTALGWLLLGATGASAAEGPVSGLGHHLGGTVRDVLQPAPPADPQAPAPVPPVELRTGLLLEEVTGTVGSLTGAVEELAVPVADAADRTVAAVPVVGGIVPQGTLGTATRETTGLVEGLTGTVGAVARPVTGTVDDVLVRAPVVGQDPVAVPGLPPLVPAPGVTPVPSAPQTAPPDAGSPAEAPGAPAPAVPGPSQDGLPESPALDGAVPAPADRTPGALAERAALAGPAPGAERPRGATVTPAAATLPRTGIASPADLLRGPAVAQSGGGAVAAAPAPVDAGVHAGAQGVGTTGTSSSSSGTGGTGGTGSPFGDAGSGAWPGMPGEVLVLDLTARSTADGTELPRGAAEDLPAPPAFDPGSTPD</sequence>
<feature type="region of interest" description="Disordered" evidence="1">
    <location>
        <begin position="182"/>
        <end position="235"/>
    </location>
</feature>
<feature type="compositionally biased region" description="Low complexity" evidence="1">
    <location>
        <begin position="306"/>
        <end position="321"/>
    </location>
</feature>
<evidence type="ECO:0000256" key="1">
    <source>
        <dbReference type="SAM" id="MobiDB-lite"/>
    </source>
</evidence>
<keyword evidence="4" id="KW-1185">Reference proteome</keyword>
<evidence type="ECO:0000313" key="3">
    <source>
        <dbReference type="EMBL" id="MUN63208.1"/>
    </source>
</evidence>
<organism evidence="3 4">
    <name type="scientific">Kocuria sediminis</name>
    <dbReference type="NCBI Taxonomy" id="1038857"/>
    <lineage>
        <taxon>Bacteria</taxon>
        <taxon>Bacillati</taxon>
        <taxon>Actinomycetota</taxon>
        <taxon>Actinomycetes</taxon>
        <taxon>Micrococcales</taxon>
        <taxon>Micrococcaceae</taxon>
        <taxon>Kocuria</taxon>
    </lineage>
</organism>
<comment type="caution">
    <text evidence="3">The sequence shown here is derived from an EMBL/GenBank/DDBJ whole genome shotgun (WGS) entry which is preliminary data.</text>
</comment>
<name>A0A6N8GJX8_9MICC</name>
<evidence type="ECO:0000313" key="4">
    <source>
        <dbReference type="Proteomes" id="UP000436989"/>
    </source>
</evidence>
<feature type="compositionally biased region" description="Low complexity" evidence="1">
    <location>
        <begin position="194"/>
        <end position="205"/>
    </location>
</feature>
<reference evidence="3 4" key="1">
    <citation type="submission" date="2019-12" db="EMBL/GenBank/DDBJ databases">
        <authorList>
            <person name="Shi Y."/>
        </authorList>
    </citation>
    <scope>NUCLEOTIDE SEQUENCE [LARGE SCALE GENOMIC DNA]</scope>
    <source>
        <strain evidence="3 4">JCM 17929</strain>
    </source>
</reference>
<evidence type="ECO:0000256" key="2">
    <source>
        <dbReference type="SAM" id="SignalP"/>
    </source>
</evidence>
<accession>A0A6N8GJX8</accession>